<dbReference type="Pfam" id="PF01077">
    <property type="entry name" value="NIR_SIR"/>
    <property type="match status" value="2"/>
</dbReference>
<dbReference type="Gene3D" id="3.90.480.10">
    <property type="entry name" value="Sulfite Reductase Hemoprotein,Domain 2"/>
    <property type="match status" value="1"/>
</dbReference>
<dbReference type="GO" id="GO:0051539">
    <property type="term" value="F:4 iron, 4 sulfur cluster binding"/>
    <property type="evidence" value="ECO:0007669"/>
    <property type="project" value="UniProtKB-KW"/>
</dbReference>
<dbReference type="PRINTS" id="PR00397">
    <property type="entry name" value="SIROHAEM"/>
</dbReference>
<dbReference type="PANTHER" id="PTHR32439:SF0">
    <property type="entry name" value="FERREDOXIN--NITRITE REDUCTASE, CHLOROPLASTIC"/>
    <property type="match status" value="1"/>
</dbReference>
<protein>
    <submittedName>
        <fullName evidence="10">Sulfite reductase [ferredoxin]</fullName>
        <ecNumber evidence="10">1.8.7.1</ecNumber>
    </submittedName>
</protein>
<dbReference type="EMBL" id="CP053069">
    <property type="protein sequence ID" value="QJR09867.1"/>
    <property type="molecule type" value="Genomic_DNA"/>
</dbReference>
<keyword evidence="4" id="KW-0479">Metal-binding</keyword>
<comment type="similarity">
    <text evidence="1">Belongs to the nitrite and sulfite reductase 4Fe-4S domain family.</text>
</comment>
<dbReference type="EC" id="1.8.7.1" evidence="10"/>
<evidence type="ECO:0000256" key="5">
    <source>
        <dbReference type="ARBA" id="ARBA00023002"/>
    </source>
</evidence>
<feature type="domain" description="Nitrite/sulphite reductase 4Fe-4S" evidence="8">
    <location>
        <begin position="439"/>
        <end position="554"/>
    </location>
</feature>
<dbReference type="NCBIfam" id="NF007126">
    <property type="entry name" value="PRK09567.1"/>
    <property type="match status" value="1"/>
</dbReference>
<dbReference type="KEGG" id="uru:DSM104443_00917"/>
<keyword evidence="7" id="KW-0411">Iron-sulfur</keyword>
<dbReference type="InterPro" id="IPR036136">
    <property type="entry name" value="Nit/Sulf_reduc_fer-like_dom_sf"/>
</dbReference>
<dbReference type="GO" id="GO:0046872">
    <property type="term" value="F:metal ion binding"/>
    <property type="evidence" value="ECO:0007669"/>
    <property type="project" value="UniProtKB-KW"/>
</dbReference>
<dbReference type="InterPro" id="IPR005117">
    <property type="entry name" value="NiRdtase/SiRdtase_haem-b_fer"/>
</dbReference>
<dbReference type="RefSeq" id="WP_171089928.1">
    <property type="nucleotide sequence ID" value="NZ_CP053069.1"/>
</dbReference>
<keyword evidence="2" id="KW-0004">4Fe-4S</keyword>
<organism evidence="10 11">
    <name type="scientific">Usitatibacter rugosus</name>
    <dbReference type="NCBI Taxonomy" id="2732067"/>
    <lineage>
        <taxon>Bacteria</taxon>
        <taxon>Pseudomonadati</taxon>
        <taxon>Pseudomonadota</taxon>
        <taxon>Betaproteobacteria</taxon>
        <taxon>Nitrosomonadales</taxon>
        <taxon>Usitatibacteraceae</taxon>
        <taxon>Usitatibacter</taxon>
    </lineage>
</organism>
<keyword evidence="11" id="KW-1185">Reference proteome</keyword>
<keyword evidence="5 10" id="KW-0560">Oxidoreductase</keyword>
<dbReference type="InterPro" id="IPR051329">
    <property type="entry name" value="NIR_SIR_4Fe-4S"/>
</dbReference>
<sequence length="586" mass="63974">MTDDFTPEQKRYLEGFAAGQGIARLNLGGAKPVAPAATGPDRIHDEARARTVAAGGKLVAEEDAKAKKNGLDIWDEIRKLADEGKFPKGTDVFLWKFHGLFYVAPAQDSFMCRLRIPGGQLSPHQMSGLADLADLHAGGYSHVTTRANLQLREITASQTPGLLMGLAELGLTSKGSGADNIRNVTGSPTSGIDAQELIDTQPLCREMHHHILNHREMYGLPRKFNIAFDGGGRVSSVDDTNDIGFYAVRVPEGKSVPAGVYYRMRLGGITGHHDFARDEGVVIPPAECVKVAEAVVKVFVEHGDRTNRLKARMKYVIDKVGHEQYMAWVEEKLGRKLARLPEEDCEARPRVAREGHIGFHAQKQPDRFYVGLSLPVGKLTSAQMRSIATLAARYDGSIRLTVWQNLLITNIPRESIDAVKRDILSMGLDWQATPIRAGLVACTGNRGCKFSASDTKGHAMTIANYLEPRVAMDTPVNIHLTGCHHSCAQHYIGDIGLLAAKVDTGGEEAIEGYHLYVGGGSGEDQALAREVYRDVPAGEAPETIRRMLAAYLANRLTPDETFQSFANRHDAEALRNLFNLKISAAA</sequence>
<dbReference type="GO" id="GO:0020037">
    <property type="term" value="F:heme binding"/>
    <property type="evidence" value="ECO:0007669"/>
    <property type="project" value="InterPro"/>
</dbReference>
<keyword evidence="6" id="KW-0408">Iron</keyword>
<evidence type="ECO:0000256" key="3">
    <source>
        <dbReference type="ARBA" id="ARBA00022617"/>
    </source>
</evidence>
<evidence type="ECO:0000259" key="8">
    <source>
        <dbReference type="Pfam" id="PF01077"/>
    </source>
</evidence>
<gene>
    <name evidence="10" type="primary">sir_1</name>
    <name evidence="10" type="ORF">DSM104443_00917</name>
</gene>
<reference evidence="10 11" key="1">
    <citation type="submission" date="2020-04" db="EMBL/GenBank/DDBJ databases">
        <title>Usitatibacter rugosus gen. nov., sp. nov. and Usitatibacter palustris sp. nov., novel members of Usitatibacteraceae fam. nov. within the order Nitrosomonadales isolated from soil.</title>
        <authorList>
            <person name="Huber K.J."/>
            <person name="Neumann-Schaal M."/>
            <person name="Geppert A."/>
            <person name="Luckner M."/>
            <person name="Wanner G."/>
            <person name="Overmann J."/>
        </authorList>
    </citation>
    <scope>NUCLEOTIDE SEQUENCE [LARGE SCALE GENOMIC DNA]</scope>
    <source>
        <strain evidence="10 11">0125_3</strain>
    </source>
</reference>
<proteinExistence type="inferred from homology"/>
<evidence type="ECO:0000256" key="6">
    <source>
        <dbReference type="ARBA" id="ARBA00023004"/>
    </source>
</evidence>
<dbReference type="InterPro" id="IPR012798">
    <property type="entry name" value="Cbl_synth_CobG-like"/>
</dbReference>
<name>A0A6M4GW55_9PROT</name>
<dbReference type="SUPFAM" id="SSF55124">
    <property type="entry name" value="Nitrite/Sulfite reductase N-terminal domain-like"/>
    <property type="match status" value="2"/>
</dbReference>
<dbReference type="SUPFAM" id="SSF56014">
    <property type="entry name" value="Nitrite and sulphite reductase 4Fe-4S domain-like"/>
    <property type="match status" value="2"/>
</dbReference>
<dbReference type="InterPro" id="IPR006066">
    <property type="entry name" value="NO2/SO3_Rdtase_FeS/sirohaem_BS"/>
</dbReference>
<dbReference type="AlphaFoldDB" id="A0A6M4GW55"/>
<feature type="domain" description="Nitrite/Sulfite reductase ferredoxin-like" evidence="9">
    <location>
        <begin position="108"/>
        <end position="168"/>
    </location>
</feature>
<dbReference type="InterPro" id="IPR006067">
    <property type="entry name" value="NO2/SO3_Rdtase_4Fe4S_dom"/>
</dbReference>
<dbReference type="PROSITE" id="PS00365">
    <property type="entry name" value="NIR_SIR"/>
    <property type="match status" value="1"/>
</dbReference>
<evidence type="ECO:0000259" key="9">
    <source>
        <dbReference type="Pfam" id="PF03460"/>
    </source>
</evidence>
<dbReference type="NCBIfam" id="TIGR02435">
    <property type="entry name" value="CobG"/>
    <property type="match status" value="1"/>
</dbReference>
<dbReference type="Gene3D" id="3.30.413.10">
    <property type="entry name" value="Sulfite Reductase Hemoprotein, domain 1"/>
    <property type="match status" value="2"/>
</dbReference>
<evidence type="ECO:0000313" key="11">
    <source>
        <dbReference type="Proteomes" id="UP000501534"/>
    </source>
</evidence>
<dbReference type="Pfam" id="PF03460">
    <property type="entry name" value="NIR_SIR_ferr"/>
    <property type="match status" value="2"/>
</dbReference>
<keyword evidence="3" id="KW-0349">Heme</keyword>
<dbReference type="InterPro" id="IPR045854">
    <property type="entry name" value="NO2/SO3_Rdtase_4Fe4S_sf"/>
</dbReference>
<feature type="domain" description="Nitrite/sulphite reductase 4Fe-4S" evidence="8">
    <location>
        <begin position="178"/>
        <end position="336"/>
    </location>
</feature>
<dbReference type="GO" id="GO:0050311">
    <property type="term" value="F:sulfite reductase (ferredoxin) activity"/>
    <property type="evidence" value="ECO:0007669"/>
    <property type="project" value="UniProtKB-EC"/>
</dbReference>
<evidence type="ECO:0000256" key="2">
    <source>
        <dbReference type="ARBA" id="ARBA00022485"/>
    </source>
</evidence>
<evidence type="ECO:0000313" key="10">
    <source>
        <dbReference type="EMBL" id="QJR09867.1"/>
    </source>
</evidence>
<dbReference type="Proteomes" id="UP000501534">
    <property type="component" value="Chromosome"/>
</dbReference>
<evidence type="ECO:0000256" key="7">
    <source>
        <dbReference type="ARBA" id="ARBA00023014"/>
    </source>
</evidence>
<evidence type="ECO:0000256" key="4">
    <source>
        <dbReference type="ARBA" id="ARBA00022723"/>
    </source>
</evidence>
<dbReference type="PANTHER" id="PTHR32439">
    <property type="entry name" value="FERREDOXIN--NITRITE REDUCTASE, CHLOROPLASTIC"/>
    <property type="match status" value="1"/>
</dbReference>
<feature type="domain" description="Nitrite/Sulfite reductase ferredoxin-like" evidence="9">
    <location>
        <begin position="360"/>
        <end position="424"/>
    </location>
</feature>
<accession>A0A6M4GW55</accession>
<evidence type="ECO:0000256" key="1">
    <source>
        <dbReference type="ARBA" id="ARBA00010429"/>
    </source>
</evidence>